<evidence type="ECO:0000313" key="5">
    <source>
        <dbReference type="EMBL" id="MBO9204272.1"/>
    </source>
</evidence>
<name>A0ABS3Z279_9BACT</name>
<keyword evidence="3" id="KW-0732">Signal</keyword>
<evidence type="ECO:0000313" key="6">
    <source>
        <dbReference type="Proteomes" id="UP000677244"/>
    </source>
</evidence>
<feature type="chain" id="PRO_5046464438" description="DUF6377 domain-containing protein" evidence="3">
    <location>
        <begin position="20"/>
        <end position="566"/>
    </location>
</feature>
<keyword evidence="2" id="KW-0472">Membrane</keyword>
<dbReference type="EMBL" id="JAGHKO010000011">
    <property type="protein sequence ID" value="MBO9204272.1"/>
    <property type="molecule type" value="Genomic_DNA"/>
</dbReference>
<gene>
    <name evidence="5" type="ORF">J7I42_28550</name>
</gene>
<dbReference type="Proteomes" id="UP000677244">
    <property type="component" value="Unassembled WGS sequence"/>
</dbReference>
<comment type="caution">
    <text evidence="5">The sequence shown here is derived from an EMBL/GenBank/DDBJ whole genome shotgun (WGS) entry which is preliminary data.</text>
</comment>
<dbReference type="RefSeq" id="WP_209142676.1">
    <property type="nucleotide sequence ID" value="NZ_JAGHKO010000011.1"/>
</dbReference>
<dbReference type="InterPro" id="IPR011990">
    <property type="entry name" value="TPR-like_helical_dom_sf"/>
</dbReference>
<proteinExistence type="predicted"/>
<keyword evidence="6" id="KW-1185">Reference proteome</keyword>
<sequence length="566" mass="64586">MRAALLTICLLIFSLGVFANDVTDSLLTRLKAEIEQKAMYDHQKEQRISIMRDSLHLLPVDNSAQQFQLCSRLYEEYKSYKYDSAYVYVSLMAALADRMHDAVKVNYTKMKLGFILLSAGKYKEAFGVIETIDHAGFDDANLEAYYAVMGRAWCDLAAYNNDATWSPAYRAKGLSYSDSSMKLVHPGSYGARFLISYRDYNNGNNAAALKEFLDFYQQYKPADHDDAITTSLLSELYQRLGDTKNATNYLIRAVIADLQSSTKETLAIFKLAELASTNGDVDNAYIYIQEALKDAEFYGARQRQIQISAVLPIIAAAKLNFVESQKKRFLIYLSSTIFLLLVIGLISFLLYKQLQQRAARELLIQRNNAKLASMNQELMQVNAQVVEANRKFAEDAHIKEEYIGYFFNIISGYIAKLEKLKVSIEAKVIQKKLDHIQTLTNEIQVNKEWEALFQTFDKVFLKIFPNFVTSFNALFKKEDQVWPGHHDMLTTDLRIFALIRLGISDNESIARILQYSAKTVYVYKMRQKAKSIYSASEFDEKLMAIKAVDIPVRVEEPGVEGLLVEK</sequence>
<dbReference type="SUPFAM" id="SSF48452">
    <property type="entry name" value="TPR-like"/>
    <property type="match status" value="1"/>
</dbReference>
<evidence type="ECO:0000259" key="4">
    <source>
        <dbReference type="Pfam" id="PF19904"/>
    </source>
</evidence>
<organism evidence="5 6">
    <name type="scientific">Niastella soli</name>
    <dbReference type="NCBI Taxonomy" id="2821487"/>
    <lineage>
        <taxon>Bacteria</taxon>
        <taxon>Pseudomonadati</taxon>
        <taxon>Bacteroidota</taxon>
        <taxon>Chitinophagia</taxon>
        <taxon>Chitinophagales</taxon>
        <taxon>Chitinophagaceae</taxon>
        <taxon>Niastella</taxon>
    </lineage>
</organism>
<evidence type="ECO:0000256" key="2">
    <source>
        <dbReference type="SAM" id="Phobius"/>
    </source>
</evidence>
<evidence type="ECO:0000256" key="3">
    <source>
        <dbReference type="SAM" id="SignalP"/>
    </source>
</evidence>
<dbReference type="Gene3D" id="1.25.40.10">
    <property type="entry name" value="Tetratricopeptide repeat domain"/>
    <property type="match status" value="1"/>
</dbReference>
<keyword evidence="2" id="KW-0812">Transmembrane</keyword>
<evidence type="ECO:0000256" key="1">
    <source>
        <dbReference type="SAM" id="Coils"/>
    </source>
</evidence>
<feature type="transmembrane region" description="Helical" evidence="2">
    <location>
        <begin position="329"/>
        <end position="351"/>
    </location>
</feature>
<reference evidence="5 6" key="1">
    <citation type="submission" date="2021-03" db="EMBL/GenBank/DDBJ databases">
        <title>Assistant Professor.</title>
        <authorList>
            <person name="Huq M.A."/>
        </authorList>
    </citation>
    <scope>NUCLEOTIDE SEQUENCE [LARGE SCALE GENOMIC DNA]</scope>
    <source>
        <strain evidence="5 6">MAH-29</strain>
    </source>
</reference>
<feature type="signal peptide" evidence="3">
    <location>
        <begin position="1"/>
        <end position="19"/>
    </location>
</feature>
<feature type="coiled-coil region" evidence="1">
    <location>
        <begin position="364"/>
        <end position="391"/>
    </location>
</feature>
<feature type="domain" description="DUF6377" evidence="4">
    <location>
        <begin position="257"/>
        <end position="510"/>
    </location>
</feature>
<keyword evidence="1" id="KW-0175">Coiled coil</keyword>
<protein>
    <recommendedName>
        <fullName evidence="4">DUF6377 domain-containing protein</fullName>
    </recommendedName>
</protein>
<keyword evidence="2" id="KW-1133">Transmembrane helix</keyword>
<accession>A0ABS3Z279</accession>
<dbReference type="Pfam" id="PF19904">
    <property type="entry name" value="DUF6377"/>
    <property type="match status" value="1"/>
</dbReference>
<dbReference type="InterPro" id="IPR045957">
    <property type="entry name" value="DUF6377"/>
</dbReference>